<gene>
    <name evidence="2" type="ORF">G9F27_005494</name>
</gene>
<protein>
    <submittedName>
        <fullName evidence="2">Uncharacterized protein</fullName>
    </submittedName>
</protein>
<accession>A0A743P9U4</accession>
<reference evidence="2" key="1">
    <citation type="journal article" date="2018" name="Genome Biol.">
        <title>SKESA: strategic k-mer extension for scrupulous assemblies.</title>
        <authorList>
            <person name="Souvorov A."/>
            <person name="Agarwala R."/>
            <person name="Lipman D.J."/>
        </authorList>
    </citation>
    <scope>NUCLEOTIDE SEQUENCE</scope>
    <source>
        <strain evidence="2">MA.CK_00/00001968</strain>
    </source>
</reference>
<feature type="region of interest" description="Disordered" evidence="1">
    <location>
        <begin position="1"/>
        <end position="59"/>
    </location>
</feature>
<evidence type="ECO:0000256" key="1">
    <source>
        <dbReference type="SAM" id="MobiDB-lite"/>
    </source>
</evidence>
<dbReference type="AlphaFoldDB" id="A0A743P9U4"/>
<proteinExistence type="predicted"/>
<sequence>MQEQKRPILSIKRKPSLMYQKPPQKPDSEQNAAQVDQQQATTASSTKAKPKYKNPPEWKDVKHRFDVECLKLFVKVGLLPGNSRQRK</sequence>
<name>A0A743P9U4_SALER</name>
<dbReference type="EMBL" id="DAAUQX010000101">
    <property type="protein sequence ID" value="HAF2131140.1"/>
    <property type="molecule type" value="Genomic_DNA"/>
</dbReference>
<organism evidence="2">
    <name type="scientific">Salmonella enterica</name>
    <name type="common">Salmonella choleraesuis</name>
    <dbReference type="NCBI Taxonomy" id="28901"/>
    <lineage>
        <taxon>Bacteria</taxon>
        <taxon>Pseudomonadati</taxon>
        <taxon>Pseudomonadota</taxon>
        <taxon>Gammaproteobacteria</taxon>
        <taxon>Enterobacterales</taxon>
        <taxon>Enterobacteriaceae</taxon>
        <taxon>Salmonella</taxon>
    </lineage>
</organism>
<evidence type="ECO:0000313" key="2">
    <source>
        <dbReference type="EMBL" id="HAF2131140.1"/>
    </source>
</evidence>
<comment type="caution">
    <text evidence="2">The sequence shown here is derived from an EMBL/GenBank/DDBJ whole genome shotgun (WGS) entry which is preliminary data.</text>
</comment>
<feature type="compositionally biased region" description="Low complexity" evidence="1">
    <location>
        <begin position="29"/>
        <end position="47"/>
    </location>
</feature>
<reference evidence="2" key="2">
    <citation type="submission" date="2020-02" db="EMBL/GenBank/DDBJ databases">
        <authorList>
            <consortium name="NCBI Pathogen Detection Project"/>
        </authorList>
    </citation>
    <scope>NUCLEOTIDE SEQUENCE</scope>
    <source>
        <strain evidence="2">MA.CK_00/00001968</strain>
    </source>
</reference>